<dbReference type="EMBL" id="CACVKT020004691">
    <property type="protein sequence ID" value="CAC5391302.1"/>
    <property type="molecule type" value="Genomic_DNA"/>
</dbReference>
<dbReference type="SUPFAM" id="SSF54277">
    <property type="entry name" value="CAD &amp; PB1 domains"/>
    <property type="match status" value="1"/>
</dbReference>
<gene>
    <name evidence="2" type="ORF">MCOR_26313</name>
</gene>
<dbReference type="Gene3D" id="3.10.20.10">
    <property type="match status" value="2"/>
</dbReference>
<keyword evidence="3" id="KW-1185">Reference proteome</keyword>
<feature type="region of interest" description="Disordered" evidence="1">
    <location>
        <begin position="1"/>
        <end position="27"/>
    </location>
</feature>
<dbReference type="AlphaFoldDB" id="A0A6J8C6G7"/>
<organism evidence="2 3">
    <name type="scientific">Mytilus coruscus</name>
    <name type="common">Sea mussel</name>
    <dbReference type="NCBI Taxonomy" id="42192"/>
    <lineage>
        <taxon>Eukaryota</taxon>
        <taxon>Metazoa</taxon>
        <taxon>Spiralia</taxon>
        <taxon>Lophotrochozoa</taxon>
        <taxon>Mollusca</taxon>
        <taxon>Bivalvia</taxon>
        <taxon>Autobranchia</taxon>
        <taxon>Pteriomorphia</taxon>
        <taxon>Mytilida</taxon>
        <taxon>Mytiloidea</taxon>
        <taxon>Mytilidae</taxon>
        <taxon>Mytilinae</taxon>
        <taxon>Mytilus</taxon>
    </lineage>
</organism>
<name>A0A6J8C6G7_MYTCO</name>
<proteinExistence type="predicted"/>
<accession>A0A6J8C6G7</accession>
<protein>
    <submittedName>
        <fullName evidence="2">Uncharacterized protein</fullName>
    </submittedName>
</protein>
<evidence type="ECO:0000313" key="2">
    <source>
        <dbReference type="EMBL" id="CAC5391302.1"/>
    </source>
</evidence>
<sequence>MSHQQPKKKRRRSRRKRKPYLYDQEQDIAQEQELPHEPYIPFDTRKKPGICYRCGTEAATIYQYGNPIRLTLEEDGTDVDNDEILASCMGRILVVLARNEHWVDRSDFLIFQYKTPAYFGYIVNEICLENDGTTIGDADILISMSSQTVMALGKDKSWLQATDKMAEIENKVSTTSSDTPTLRYYCII</sequence>
<dbReference type="OrthoDB" id="6161075at2759"/>
<feature type="compositionally biased region" description="Basic residues" evidence="1">
    <location>
        <begin position="1"/>
        <end position="19"/>
    </location>
</feature>
<evidence type="ECO:0000313" key="3">
    <source>
        <dbReference type="Proteomes" id="UP000507470"/>
    </source>
</evidence>
<evidence type="ECO:0000256" key="1">
    <source>
        <dbReference type="SAM" id="MobiDB-lite"/>
    </source>
</evidence>
<reference evidence="2 3" key="1">
    <citation type="submission" date="2020-06" db="EMBL/GenBank/DDBJ databases">
        <authorList>
            <person name="Li R."/>
            <person name="Bekaert M."/>
        </authorList>
    </citation>
    <scope>NUCLEOTIDE SEQUENCE [LARGE SCALE GENOMIC DNA]</scope>
    <source>
        <strain evidence="3">wild</strain>
    </source>
</reference>
<dbReference type="Proteomes" id="UP000507470">
    <property type="component" value="Unassembled WGS sequence"/>
</dbReference>